<protein>
    <submittedName>
        <fullName evidence="2">Uncharacterized protein</fullName>
    </submittedName>
</protein>
<organism evidence="2 3">
    <name type="scientific">Aphanothece hegewaldii CCALA 016</name>
    <dbReference type="NCBI Taxonomy" id="2107694"/>
    <lineage>
        <taxon>Bacteria</taxon>
        <taxon>Bacillati</taxon>
        <taxon>Cyanobacteriota</taxon>
        <taxon>Cyanophyceae</taxon>
        <taxon>Oscillatoriophycideae</taxon>
        <taxon>Chroococcales</taxon>
        <taxon>Aphanothecaceae</taxon>
        <taxon>Aphanothece</taxon>
    </lineage>
</organism>
<dbReference type="Proteomes" id="UP000239001">
    <property type="component" value="Unassembled WGS sequence"/>
</dbReference>
<proteinExistence type="predicted"/>
<feature type="region of interest" description="Disordered" evidence="1">
    <location>
        <begin position="86"/>
        <end position="116"/>
    </location>
</feature>
<reference evidence="2 3" key="1">
    <citation type="submission" date="2018-03" db="EMBL/GenBank/DDBJ databases">
        <title>The ancient ancestry and fast evolution of plastids.</title>
        <authorList>
            <person name="Moore K.R."/>
            <person name="Magnabosco C."/>
            <person name="Momper L."/>
            <person name="Gold D.A."/>
            <person name="Bosak T."/>
            <person name="Fournier G.P."/>
        </authorList>
    </citation>
    <scope>NUCLEOTIDE SEQUENCE [LARGE SCALE GENOMIC DNA]</scope>
    <source>
        <strain evidence="2 3">CCALA 016</strain>
    </source>
</reference>
<gene>
    <name evidence="2" type="ORF">C7H19_06605</name>
</gene>
<dbReference type="RefSeq" id="WP_106456101.1">
    <property type="nucleotide sequence ID" value="NZ_PXOH01000005.1"/>
</dbReference>
<accession>A0A2T1M0D9</accession>
<comment type="caution">
    <text evidence="2">The sequence shown here is derived from an EMBL/GenBank/DDBJ whole genome shotgun (WGS) entry which is preliminary data.</text>
</comment>
<dbReference type="OrthoDB" id="461828at2"/>
<keyword evidence="3" id="KW-1185">Reference proteome</keyword>
<evidence type="ECO:0000256" key="1">
    <source>
        <dbReference type="SAM" id="MobiDB-lite"/>
    </source>
</evidence>
<feature type="compositionally biased region" description="Basic and acidic residues" evidence="1">
    <location>
        <begin position="97"/>
        <end position="106"/>
    </location>
</feature>
<dbReference type="EMBL" id="PXOH01000005">
    <property type="protein sequence ID" value="PSF38136.1"/>
    <property type="molecule type" value="Genomic_DNA"/>
</dbReference>
<sequence>MAIILQHLSDGNEYIFLGIGVEGQKNSISSRMLGEFFAKDVPEKSTLIAACDSFGKIVWLNINDVIVVEVDGEKPAEILPETIITTPSIPIPDDEEKTNTEEKSNLDEFPEDEDWI</sequence>
<dbReference type="AlphaFoldDB" id="A0A2T1M0D9"/>
<reference evidence="2 3" key="2">
    <citation type="submission" date="2018-03" db="EMBL/GenBank/DDBJ databases">
        <authorList>
            <person name="Keele B.F."/>
        </authorList>
    </citation>
    <scope>NUCLEOTIDE SEQUENCE [LARGE SCALE GENOMIC DNA]</scope>
    <source>
        <strain evidence="2 3">CCALA 016</strain>
    </source>
</reference>
<name>A0A2T1M0D9_9CHRO</name>
<evidence type="ECO:0000313" key="3">
    <source>
        <dbReference type="Proteomes" id="UP000239001"/>
    </source>
</evidence>
<evidence type="ECO:0000313" key="2">
    <source>
        <dbReference type="EMBL" id="PSF38136.1"/>
    </source>
</evidence>